<keyword evidence="2" id="KW-0645">Protease</keyword>
<reference evidence="2 3" key="1">
    <citation type="submission" date="2020-07" db="EMBL/GenBank/DDBJ databases">
        <title>Sequencing the genomes of 1000 actinobacteria strains.</title>
        <authorList>
            <person name="Klenk H.-P."/>
        </authorList>
    </citation>
    <scope>NUCLEOTIDE SEQUENCE [LARGE SCALE GENOMIC DNA]</scope>
    <source>
        <strain evidence="2 3">DSM 22083</strain>
    </source>
</reference>
<dbReference type="RefSeq" id="WP_179757163.1">
    <property type="nucleotide sequence ID" value="NZ_JACCBU010000001.1"/>
</dbReference>
<evidence type="ECO:0000313" key="3">
    <source>
        <dbReference type="Proteomes" id="UP000569914"/>
    </source>
</evidence>
<organism evidence="2 3">
    <name type="scientific">Microlunatus parietis</name>
    <dbReference type="NCBI Taxonomy" id="682979"/>
    <lineage>
        <taxon>Bacteria</taxon>
        <taxon>Bacillati</taxon>
        <taxon>Actinomycetota</taxon>
        <taxon>Actinomycetes</taxon>
        <taxon>Propionibacteriales</taxon>
        <taxon>Propionibacteriaceae</taxon>
        <taxon>Microlunatus</taxon>
    </lineage>
</organism>
<keyword evidence="1" id="KW-1133">Transmembrane helix</keyword>
<keyword evidence="2" id="KW-0378">Hydrolase</keyword>
<proteinExistence type="predicted"/>
<dbReference type="AlphaFoldDB" id="A0A7Y9IDA2"/>
<dbReference type="EMBL" id="JACCBU010000001">
    <property type="protein sequence ID" value="NYE74679.1"/>
    <property type="molecule type" value="Genomic_DNA"/>
</dbReference>
<dbReference type="GO" id="GO:0006508">
    <property type="term" value="P:proteolysis"/>
    <property type="evidence" value="ECO:0007669"/>
    <property type="project" value="UniProtKB-KW"/>
</dbReference>
<name>A0A7Y9IDA2_9ACTN</name>
<comment type="caution">
    <text evidence="2">The sequence shown here is derived from an EMBL/GenBank/DDBJ whole genome shotgun (WGS) entry which is preliminary data.</text>
</comment>
<sequence length="141" mass="15581">MTGREASNTRHQTVGPVDLPYRGFIVGTIAAMVGLVPTLFLWIIVGPVAVVLLTLIVAISVWLFHGATRRGLQVRNYQMLVNRRNSIMNQFMLGPVVVKVPHDDWALLKRGSVANPSKKVRPDELPLKPVSTVARVTSLFD</sequence>
<feature type="transmembrane region" description="Helical" evidence="1">
    <location>
        <begin position="21"/>
        <end position="43"/>
    </location>
</feature>
<dbReference type="Proteomes" id="UP000569914">
    <property type="component" value="Unassembled WGS sequence"/>
</dbReference>
<protein>
    <submittedName>
        <fullName evidence="2">Membrane protein implicated in regulation of membrane protease activity</fullName>
    </submittedName>
</protein>
<feature type="transmembrane region" description="Helical" evidence="1">
    <location>
        <begin position="49"/>
        <end position="67"/>
    </location>
</feature>
<accession>A0A7Y9IDA2</accession>
<keyword evidence="1" id="KW-0472">Membrane</keyword>
<evidence type="ECO:0000256" key="1">
    <source>
        <dbReference type="SAM" id="Phobius"/>
    </source>
</evidence>
<keyword evidence="1" id="KW-0812">Transmembrane</keyword>
<gene>
    <name evidence="2" type="ORF">BKA15_006008</name>
</gene>
<keyword evidence="3" id="KW-1185">Reference proteome</keyword>
<evidence type="ECO:0000313" key="2">
    <source>
        <dbReference type="EMBL" id="NYE74679.1"/>
    </source>
</evidence>
<dbReference type="GO" id="GO:0008233">
    <property type="term" value="F:peptidase activity"/>
    <property type="evidence" value="ECO:0007669"/>
    <property type="project" value="UniProtKB-KW"/>
</dbReference>